<dbReference type="EMBL" id="CATQJL010000001">
    <property type="protein sequence ID" value="CAJ0589199.1"/>
    <property type="molecule type" value="Genomic_DNA"/>
</dbReference>
<dbReference type="AlphaFoldDB" id="A0AA36DMB7"/>
<reference evidence="2" key="1">
    <citation type="submission" date="2023-07" db="EMBL/GenBank/DDBJ databases">
        <authorList>
            <consortium name="CYATHOMIX"/>
        </authorList>
    </citation>
    <scope>NUCLEOTIDE SEQUENCE</scope>
    <source>
        <strain evidence="2">N/A</strain>
    </source>
</reference>
<gene>
    <name evidence="2" type="ORF">CYNAS_LOCUS1182</name>
</gene>
<evidence type="ECO:0000313" key="2">
    <source>
        <dbReference type="EMBL" id="CAJ0589199.1"/>
    </source>
</evidence>
<comment type="caution">
    <text evidence="2">The sequence shown here is derived from an EMBL/GenBank/DDBJ whole genome shotgun (WGS) entry which is preliminary data.</text>
</comment>
<sequence length="95" mass="11040">MLKLFILAFLYAGVSSSSTQKKTFTKYLSGNVEDDVEYEEAFQIEFSEQMYDHCSDSFTIHSEAAYIKDPPKDKKTFCSLTKTTLLCRRRNFLLK</sequence>
<name>A0AA36DMB7_CYLNA</name>
<dbReference type="Proteomes" id="UP001176961">
    <property type="component" value="Unassembled WGS sequence"/>
</dbReference>
<keyword evidence="1" id="KW-0732">Signal</keyword>
<organism evidence="2 3">
    <name type="scientific">Cylicocyclus nassatus</name>
    <name type="common">Nematode worm</name>
    <dbReference type="NCBI Taxonomy" id="53992"/>
    <lineage>
        <taxon>Eukaryota</taxon>
        <taxon>Metazoa</taxon>
        <taxon>Ecdysozoa</taxon>
        <taxon>Nematoda</taxon>
        <taxon>Chromadorea</taxon>
        <taxon>Rhabditida</taxon>
        <taxon>Rhabditina</taxon>
        <taxon>Rhabditomorpha</taxon>
        <taxon>Strongyloidea</taxon>
        <taxon>Strongylidae</taxon>
        <taxon>Cylicocyclus</taxon>
    </lineage>
</organism>
<feature type="chain" id="PRO_5041352523" evidence="1">
    <location>
        <begin position="17"/>
        <end position="95"/>
    </location>
</feature>
<evidence type="ECO:0000256" key="1">
    <source>
        <dbReference type="SAM" id="SignalP"/>
    </source>
</evidence>
<evidence type="ECO:0000313" key="3">
    <source>
        <dbReference type="Proteomes" id="UP001176961"/>
    </source>
</evidence>
<feature type="non-terminal residue" evidence="2">
    <location>
        <position position="95"/>
    </location>
</feature>
<keyword evidence="3" id="KW-1185">Reference proteome</keyword>
<proteinExistence type="predicted"/>
<feature type="signal peptide" evidence="1">
    <location>
        <begin position="1"/>
        <end position="16"/>
    </location>
</feature>
<accession>A0AA36DMB7</accession>
<protein>
    <submittedName>
        <fullName evidence="2">Uncharacterized protein</fullName>
    </submittedName>
</protein>